<evidence type="ECO:0000313" key="12">
    <source>
        <dbReference type="Proteomes" id="UP000756346"/>
    </source>
</evidence>
<keyword evidence="5" id="KW-0238">DNA-binding</keyword>
<dbReference type="OrthoDB" id="5126878at2759"/>
<evidence type="ECO:0000256" key="1">
    <source>
        <dbReference type="ARBA" id="ARBA00004123"/>
    </source>
</evidence>
<keyword evidence="4" id="KW-0805">Transcription regulation</keyword>
<evidence type="ECO:0000259" key="9">
    <source>
        <dbReference type="PROSITE" id="PS50048"/>
    </source>
</evidence>
<evidence type="ECO:0000313" key="11">
    <source>
        <dbReference type="EMBL" id="KAH7021649.1"/>
    </source>
</evidence>
<keyword evidence="12" id="KW-1185">Reference proteome</keyword>
<organism evidence="11 12">
    <name type="scientific">Microdochium trichocladiopsis</name>
    <dbReference type="NCBI Taxonomy" id="1682393"/>
    <lineage>
        <taxon>Eukaryota</taxon>
        <taxon>Fungi</taxon>
        <taxon>Dikarya</taxon>
        <taxon>Ascomycota</taxon>
        <taxon>Pezizomycotina</taxon>
        <taxon>Sordariomycetes</taxon>
        <taxon>Xylariomycetidae</taxon>
        <taxon>Xylariales</taxon>
        <taxon>Microdochiaceae</taxon>
        <taxon>Microdochium</taxon>
    </lineage>
</organism>
<dbReference type="RefSeq" id="XP_046007850.1">
    <property type="nucleotide sequence ID" value="XM_046155410.1"/>
</dbReference>
<comment type="subcellular location">
    <subcellularLocation>
        <location evidence="1">Nucleus</location>
    </subcellularLocation>
</comment>
<sequence>MSPDRRARRMGGLEHRTDSAGSTARRRTPRACKFCKVRKVRCDGKLEGCSQCTDRQQKCVYPTDIPKRRNCTQQLKQENEALLAHIGWLENLIESSGIPIEPFQLSQWSQLASRSSLCPALANHHTSQQASRLALQPGIECPPGPPLFDTAVHGQPLGIPSASMQLTDSNDANHWLVCEEQIVGSDRPFGAEPAWRGGHMMDSHIEASLENGSYREGGGFTIDWSFDRAEMLIIGNTMQMQMQNGPL</sequence>
<dbReference type="InterPro" id="IPR036864">
    <property type="entry name" value="Zn2-C6_fun-type_DNA-bd_sf"/>
</dbReference>
<proteinExistence type="predicted"/>
<dbReference type="GO" id="GO:0003677">
    <property type="term" value="F:DNA binding"/>
    <property type="evidence" value="ECO:0007669"/>
    <property type="project" value="UniProtKB-KW"/>
</dbReference>
<comment type="caution">
    <text evidence="11">The sequence shown here is derived from an EMBL/GenBank/DDBJ whole genome shotgun (WGS) entry which is preliminary data.</text>
</comment>
<dbReference type="InterPro" id="IPR001138">
    <property type="entry name" value="Zn2Cys6_DnaBD"/>
</dbReference>
<keyword evidence="2" id="KW-0479">Metal-binding</keyword>
<dbReference type="PROSITE" id="PS50048">
    <property type="entry name" value="ZN2_CY6_FUNGAL_2"/>
    <property type="match status" value="1"/>
</dbReference>
<dbReference type="GO" id="GO:0000981">
    <property type="term" value="F:DNA-binding transcription factor activity, RNA polymerase II-specific"/>
    <property type="evidence" value="ECO:0007669"/>
    <property type="project" value="InterPro"/>
</dbReference>
<feature type="region of interest" description="Disordered" evidence="8">
    <location>
        <begin position="1"/>
        <end position="24"/>
    </location>
</feature>
<dbReference type="PROSITE" id="PS00463">
    <property type="entry name" value="ZN2_CY6_FUNGAL_1"/>
    <property type="match status" value="1"/>
</dbReference>
<name>A0A9P8XWW7_9PEZI</name>
<keyword evidence="6" id="KW-0804">Transcription</keyword>
<dbReference type="Gene3D" id="4.10.240.10">
    <property type="entry name" value="Zn(2)-C6 fungal-type DNA-binding domain"/>
    <property type="match status" value="1"/>
</dbReference>
<dbReference type="AlphaFoldDB" id="A0A9P8XWW7"/>
<keyword evidence="7" id="KW-0539">Nucleus</keyword>
<keyword evidence="3" id="KW-0862">Zinc</keyword>
<evidence type="ECO:0000256" key="6">
    <source>
        <dbReference type="ARBA" id="ARBA00023163"/>
    </source>
</evidence>
<accession>A0A9P8XWW7</accession>
<dbReference type="PANTHER" id="PTHR31313">
    <property type="entry name" value="TY1 ENHANCER ACTIVATOR"/>
    <property type="match status" value="1"/>
</dbReference>
<evidence type="ECO:0000256" key="3">
    <source>
        <dbReference type="ARBA" id="ARBA00022833"/>
    </source>
</evidence>
<dbReference type="Pfam" id="PF00172">
    <property type="entry name" value="Zn_clus"/>
    <property type="match status" value="1"/>
</dbReference>
<evidence type="ECO:0000256" key="2">
    <source>
        <dbReference type="ARBA" id="ARBA00022723"/>
    </source>
</evidence>
<dbReference type="SUPFAM" id="SSF57701">
    <property type="entry name" value="Zn2/Cys6 DNA-binding domain"/>
    <property type="match status" value="1"/>
</dbReference>
<evidence type="ECO:0000256" key="7">
    <source>
        <dbReference type="ARBA" id="ARBA00023242"/>
    </source>
</evidence>
<dbReference type="GO" id="GO:0005634">
    <property type="term" value="C:nucleus"/>
    <property type="evidence" value="ECO:0007669"/>
    <property type="project" value="UniProtKB-SubCell"/>
</dbReference>
<dbReference type="SMART" id="SM00066">
    <property type="entry name" value="GAL4"/>
    <property type="match status" value="1"/>
</dbReference>
<reference evidence="11" key="1">
    <citation type="journal article" date="2021" name="Nat. Commun.">
        <title>Genetic determinants of endophytism in the Arabidopsis root mycobiome.</title>
        <authorList>
            <person name="Mesny F."/>
            <person name="Miyauchi S."/>
            <person name="Thiergart T."/>
            <person name="Pickel B."/>
            <person name="Atanasova L."/>
            <person name="Karlsson M."/>
            <person name="Huettel B."/>
            <person name="Barry K.W."/>
            <person name="Haridas S."/>
            <person name="Chen C."/>
            <person name="Bauer D."/>
            <person name="Andreopoulos W."/>
            <person name="Pangilinan J."/>
            <person name="LaButti K."/>
            <person name="Riley R."/>
            <person name="Lipzen A."/>
            <person name="Clum A."/>
            <person name="Drula E."/>
            <person name="Henrissat B."/>
            <person name="Kohler A."/>
            <person name="Grigoriev I.V."/>
            <person name="Martin F.M."/>
            <person name="Hacquard S."/>
        </authorList>
    </citation>
    <scope>NUCLEOTIDE SEQUENCE</scope>
    <source>
        <strain evidence="11">MPI-CAGE-CH-0230</strain>
    </source>
</reference>
<dbReference type="GeneID" id="70184956"/>
<dbReference type="CDD" id="cd00067">
    <property type="entry name" value="GAL4"/>
    <property type="match status" value="1"/>
</dbReference>
<feature type="domain" description="Zn(2)-C6 fungal-type" evidence="9">
    <location>
        <begin position="31"/>
        <end position="61"/>
    </location>
</feature>
<dbReference type="Proteomes" id="UP000756346">
    <property type="component" value="Unassembled WGS sequence"/>
</dbReference>
<dbReference type="PANTHER" id="PTHR31313:SF81">
    <property type="entry name" value="TY1 ENHANCER ACTIVATOR"/>
    <property type="match status" value="1"/>
</dbReference>
<dbReference type="InterPro" id="IPR051615">
    <property type="entry name" value="Transcr_Regulatory_Elem"/>
</dbReference>
<evidence type="ECO:0000313" key="10">
    <source>
        <dbReference type="EMBL" id="KAH7009392.1"/>
    </source>
</evidence>
<evidence type="ECO:0000256" key="5">
    <source>
        <dbReference type="ARBA" id="ARBA00023125"/>
    </source>
</evidence>
<dbReference type="EMBL" id="JAGTJQ010000010">
    <property type="protein sequence ID" value="KAH7021649.1"/>
    <property type="molecule type" value="Genomic_DNA"/>
</dbReference>
<evidence type="ECO:0000256" key="4">
    <source>
        <dbReference type="ARBA" id="ARBA00023015"/>
    </source>
</evidence>
<dbReference type="EMBL" id="JAGTJQ010000018">
    <property type="protein sequence ID" value="KAH7009392.1"/>
    <property type="molecule type" value="Genomic_DNA"/>
</dbReference>
<dbReference type="GO" id="GO:0008270">
    <property type="term" value="F:zinc ion binding"/>
    <property type="evidence" value="ECO:0007669"/>
    <property type="project" value="InterPro"/>
</dbReference>
<protein>
    <recommendedName>
        <fullName evidence="9">Zn(2)-C6 fungal-type domain-containing protein</fullName>
    </recommendedName>
</protein>
<evidence type="ECO:0000256" key="8">
    <source>
        <dbReference type="SAM" id="MobiDB-lite"/>
    </source>
</evidence>
<gene>
    <name evidence="11" type="ORF">B0I36DRAFT_335022</name>
    <name evidence="10" type="ORF">B0I36DRAFT_59198</name>
</gene>